<comment type="caution">
    <text evidence="13">The sequence shown here is derived from an EMBL/GenBank/DDBJ whole genome shotgun (WGS) entry which is preliminary data.</text>
</comment>
<keyword evidence="8" id="KW-0802">TPR repeat</keyword>
<evidence type="ECO:0000259" key="10">
    <source>
        <dbReference type="PROSITE" id="PS50059"/>
    </source>
</evidence>
<dbReference type="SUPFAM" id="SSF49265">
    <property type="entry name" value="Fibronectin type III"/>
    <property type="match status" value="1"/>
</dbReference>
<dbReference type="InterPro" id="IPR003598">
    <property type="entry name" value="Ig_sub2"/>
</dbReference>
<evidence type="ECO:0000256" key="2">
    <source>
        <dbReference type="ARBA" id="ARBA00022737"/>
    </source>
</evidence>
<keyword evidence="6" id="KW-0393">Immunoglobulin domain</keyword>
<dbReference type="InterPro" id="IPR036179">
    <property type="entry name" value="Ig-like_dom_sf"/>
</dbReference>
<accession>A0ABQ7S7W9</accession>
<feature type="domain" description="PPIase FKBP-type" evidence="10">
    <location>
        <begin position="126"/>
        <end position="214"/>
    </location>
</feature>
<proteinExistence type="predicted"/>
<keyword evidence="14" id="KW-1185">Reference proteome</keyword>
<evidence type="ECO:0000259" key="11">
    <source>
        <dbReference type="PROSITE" id="PS50835"/>
    </source>
</evidence>
<dbReference type="PROSITE" id="PS50059">
    <property type="entry name" value="FKBP_PPIASE"/>
    <property type="match status" value="1"/>
</dbReference>
<dbReference type="PANTHER" id="PTHR11640:SF158">
    <property type="entry name" value="V-SET AND IMMUNOGLOBULIN DOMAIN-CONTAINING PROTEIN 10-LIKE 2"/>
    <property type="match status" value="1"/>
</dbReference>
<dbReference type="InterPro" id="IPR007110">
    <property type="entry name" value="Ig-like_dom"/>
</dbReference>
<dbReference type="InterPro" id="IPR001179">
    <property type="entry name" value="PPIase_FKBP_dom"/>
</dbReference>
<keyword evidence="7" id="KW-0697">Rotamase</keyword>
<dbReference type="InterPro" id="IPR019734">
    <property type="entry name" value="TPR_rpt"/>
</dbReference>
<dbReference type="Gene3D" id="1.25.40.10">
    <property type="entry name" value="Tetratricopeptide repeat domain"/>
    <property type="match status" value="1"/>
</dbReference>
<feature type="repeat" description="TPR" evidence="8">
    <location>
        <begin position="326"/>
        <end position="359"/>
    </location>
</feature>
<dbReference type="EC" id="5.2.1.8" evidence="7"/>
<dbReference type="InterPro" id="IPR003599">
    <property type="entry name" value="Ig_sub"/>
</dbReference>
<evidence type="ECO:0000313" key="13">
    <source>
        <dbReference type="EMBL" id="KAG9509471.1"/>
    </source>
</evidence>
<dbReference type="InterPro" id="IPR036116">
    <property type="entry name" value="FN3_sf"/>
</dbReference>
<keyword evidence="5" id="KW-0325">Glycoprotein</keyword>
<evidence type="ECO:0000313" key="14">
    <source>
        <dbReference type="Proteomes" id="UP000825002"/>
    </source>
</evidence>
<dbReference type="SUPFAM" id="SSF54534">
    <property type="entry name" value="FKBP-like"/>
    <property type="match status" value="1"/>
</dbReference>
<keyword evidence="2" id="KW-0677">Repeat</keyword>
<evidence type="ECO:0000256" key="5">
    <source>
        <dbReference type="ARBA" id="ARBA00023180"/>
    </source>
</evidence>
<dbReference type="SMART" id="SM00408">
    <property type="entry name" value="IGc2"/>
    <property type="match status" value="4"/>
</dbReference>
<dbReference type="Gene3D" id="2.60.40.10">
    <property type="entry name" value="Immunoglobulins"/>
    <property type="match status" value="7"/>
</dbReference>
<dbReference type="Pfam" id="PF00041">
    <property type="entry name" value="fn3"/>
    <property type="match status" value="1"/>
</dbReference>
<protein>
    <recommendedName>
        <fullName evidence="7">peptidylprolyl isomerase</fullName>
        <ecNumber evidence="7">5.2.1.8</ecNumber>
    </recommendedName>
</protein>
<dbReference type="SUPFAM" id="SSF48726">
    <property type="entry name" value="Immunoglobulin"/>
    <property type="match status" value="5"/>
</dbReference>
<dbReference type="Pfam" id="PF00254">
    <property type="entry name" value="FKBP_C"/>
    <property type="match status" value="1"/>
</dbReference>
<gene>
    <name evidence="13" type="primary">Fas2</name>
    <name evidence="13" type="ORF">GZH46_02009</name>
</gene>
<feature type="domain" description="Fibronectin type-III" evidence="12">
    <location>
        <begin position="959"/>
        <end position="1077"/>
    </location>
</feature>
<dbReference type="Pfam" id="PF07679">
    <property type="entry name" value="I-set"/>
    <property type="match status" value="1"/>
</dbReference>
<sequence>MAVEDDIFENIDIPTNHDIRATNATVTNGGTSIEADLESEEVFLDDNEQNLERESLAMLKIWQKESLFQPPDEKCFSDFEPKYILSEAGERSDFETLKGSMEDVHNEKVFIKICRPNPTGKQVTRHCTVLYDCKLYLEDMELPVDSSFASGSPYLTKITETLTKGLACGLINMKEGEIAQIFVHYSMAYGEHGCMPRIPPLADLLYVIHLHKSWDDGELDDFLRLSVDQQSSMPREKILEMCVRQKMGAKELFKENHIQQALVRFKAVVQCLEQYFPSSITNRTSTEYALWRSLVENQLVAYNKLRMHRSATKKAKQLLRHDPENIKALYHVAKARMFLGDYDTSIKIIQYALEFEPKNPEFARLALQLDYYKRDDATKSKELLKTIPLTVRYLTHNKMMGYELITTNIPCDASLARDESTDNIALNHTRSALEQHEKFPLFKNNISFALLLLLFINLSTHNYCNASPFAGDLKSDKPKLVIYPKTNGVHHVAINYAGFVLTCRGENEHPSSFESLEWFGPNDKVMSNSVRSQPGSVVLRFPKPTVEDSGNFTCRAVYHGSDPLEATITINFYVDAKMDCLEQQALILNRTDQKFYCLVSAQPPPTIEWFKDDKLISQNTNGRYKYSQDGYMNIIGPVTEEDAGIYTVRATVMATGTSHERHISVKVNTEPVILTNGLKVTGIEGETKEMTCTADGRPPPLISWIDPHKRNLTVEGGYIVDPLRGILKIEHLRRDRDEGQFECIASNPAGVARATFSQVVGQRPVILSFENQTVDEHGSITLECRSTGYPQPIIAIRREDHDNFKPGDILFEEHRTDKDADSYVYRLKLSRLNRTHDANYFCSSQNFAGNAERIGRLKVKFRPDLESTPKRQVYLNSQLAQVTCAVRAYPEPIITWWKDGVQLTGNDYIASKGPDGSTNILSMKVNPSIVRGVFGDYECVATNEKGESKVKIRFEEARRPGPVTSARSVITTPTTAHLEIDPPIDDGGLRLINYHISMSGAMRYDLVNTPSYLRGQQPTASGNVTLPYVGPKNLYIIRDLRPSFKYNIYIRAENELGLSMDQGFPIILETPMPTAPDPPTPTSLNGGVIKRNEEIRSRYSDGYRVTWAAPQNDNGSPVTNYRLKYYEVKLQGDKWKTVENSGSKEFSHNVHRDLKFSVADMAPGKHYKIEIRSENIFGLSEPAEFIVSAPFTGPTLTDSEVVTVSAWFGEFAPPNYLVIIVLFGALIVLIVTELTCYFRYEVGLIYFLKHNCCASNSKNIMEKHS</sequence>
<dbReference type="InterPro" id="IPR013098">
    <property type="entry name" value="Ig_I-set"/>
</dbReference>
<dbReference type="CDD" id="cd00063">
    <property type="entry name" value="FN3"/>
    <property type="match status" value="2"/>
</dbReference>
<dbReference type="Proteomes" id="UP000825002">
    <property type="component" value="Unassembled WGS sequence"/>
</dbReference>
<keyword evidence="4" id="KW-1015">Disulfide bond</keyword>
<evidence type="ECO:0000259" key="12">
    <source>
        <dbReference type="PROSITE" id="PS50853"/>
    </source>
</evidence>
<dbReference type="SUPFAM" id="SSF48452">
    <property type="entry name" value="TPR-like"/>
    <property type="match status" value="1"/>
</dbReference>
<evidence type="ECO:0000256" key="3">
    <source>
        <dbReference type="ARBA" id="ARBA00023136"/>
    </source>
</evidence>
<comment type="catalytic activity">
    <reaction evidence="7">
        <text>[protein]-peptidylproline (omega=180) = [protein]-peptidylproline (omega=0)</text>
        <dbReference type="Rhea" id="RHEA:16237"/>
        <dbReference type="Rhea" id="RHEA-COMP:10747"/>
        <dbReference type="Rhea" id="RHEA-COMP:10748"/>
        <dbReference type="ChEBI" id="CHEBI:83833"/>
        <dbReference type="ChEBI" id="CHEBI:83834"/>
        <dbReference type="EC" id="5.2.1.8"/>
    </reaction>
</comment>
<dbReference type="SMART" id="SM00409">
    <property type="entry name" value="IG"/>
    <property type="match status" value="5"/>
</dbReference>
<feature type="transmembrane region" description="Helical" evidence="9">
    <location>
        <begin position="1216"/>
        <end position="1240"/>
    </location>
</feature>
<dbReference type="InterPro" id="IPR051275">
    <property type="entry name" value="Cell_adhesion_signaling"/>
</dbReference>
<name>A0ABQ7S7W9_9ACAR</name>
<evidence type="ECO:0000256" key="8">
    <source>
        <dbReference type="PROSITE-ProRule" id="PRU00339"/>
    </source>
</evidence>
<comment type="subcellular location">
    <subcellularLocation>
        <location evidence="1">Membrane</location>
        <topology evidence="1">Single-pass type I membrane protein</topology>
    </subcellularLocation>
</comment>
<dbReference type="InterPro" id="IPR011990">
    <property type="entry name" value="TPR-like_helical_dom_sf"/>
</dbReference>
<feature type="domain" description="Fibronectin type-III" evidence="12">
    <location>
        <begin position="1089"/>
        <end position="1195"/>
    </location>
</feature>
<dbReference type="CDD" id="cd00096">
    <property type="entry name" value="Ig"/>
    <property type="match status" value="1"/>
</dbReference>
<evidence type="ECO:0000256" key="7">
    <source>
        <dbReference type="PROSITE-ProRule" id="PRU00277"/>
    </source>
</evidence>
<keyword evidence="9" id="KW-0812">Transmembrane</keyword>
<organism evidence="13 14">
    <name type="scientific">Fragariocoptes setiger</name>
    <dbReference type="NCBI Taxonomy" id="1670756"/>
    <lineage>
        <taxon>Eukaryota</taxon>
        <taxon>Metazoa</taxon>
        <taxon>Ecdysozoa</taxon>
        <taxon>Arthropoda</taxon>
        <taxon>Chelicerata</taxon>
        <taxon>Arachnida</taxon>
        <taxon>Acari</taxon>
        <taxon>Acariformes</taxon>
        <taxon>Trombidiformes</taxon>
        <taxon>Prostigmata</taxon>
        <taxon>Eupodina</taxon>
        <taxon>Eriophyoidea</taxon>
        <taxon>Phytoptidae</taxon>
        <taxon>Fragariocoptes</taxon>
    </lineage>
</organism>
<dbReference type="Gene3D" id="3.10.50.40">
    <property type="match status" value="1"/>
</dbReference>
<dbReference type="PANTHER" id="PTHR11640">
    <property type="entry name" value="NEPHRIN"/>
    <property type="match status" value="1"/>
</dbReference>
<feature type="domain" description="Ig-like" evidence="11">
    <location>
        <begin position="863"/>
        <end position="951"/>
    </location>
</feature>
<reference evidence="13 14" key="1">
    <citation type="submission" date="2020-10" db="EMBL/GenBank/DDBJ databases">
        <authorList>
            <person name="Klimov P.B."/>
            <person name="Dyachkov S.M."/>
            <person name="Chetverikov P.E."/>
        </authorList>
    </citation>
    <scope>NUCLEOTIDE SEQUENCE [LARGE SCALE GENOMIC DNA]</scope>
    <source>
        <strain evidence="13">BMOC 18-1129-001#AD2665</strain>
        <tissue evidence="13">Entire mites</tissue>
    </source>
</reference>
<evidence type="ECO:0000256" key="4">
    <source>
        <dbReference type="ARBA" id="ARBA00023157"/>
    </source>
</evidence>
<feature type="domain" description="Ig-like" evidence="11">
    <location>
        <begin position="764"/>
        <end position="860"/>
    </location>
</feature>
<dbReference type="InterPro" id="IPR046357">
    <property type="entry name" value="PPIase_dom_sf"/>
</dbReference>
<feature type="domain" description="Ig-like" evidence="11">
    <location>
        <begin position="478"/>
        <end position="556"/>
    </location>
</feature>
<evidence type="ECO:0000256" key="6">
    <source>
        <dbReference type="ARBA" id="ARBA00023319"/>
    </source>
</evidence>
<dbReference type="SMART" id="SM00060">
    <property type="entry name" value="FN3"/>
    <property type="match status" value="2"/>
</dbReference>
<dbReference type="PROSITE" id="PS50853">
    <property type="entry name" value="FN3"/>
    <property type="match status" value="2"/>
</dbReference>
<dbReference type="EMBL" id="JAIFTH010000459">
    <property type="protein sequence ID" value="KAG9509471.1"/>
    <property type="molecule type" value="Genomic_DNA"/>
</dbReference>
<evidence type="ECO:0000256" key="9">
    <source>
        <dbReference type="SAM" id="Phobius"/>
    </source>
</evidence>
<dbReference type="PROSITE" id="PS50005">
    <property type="entry name" value="TPR"/>
    <property type="match status" value="1"/>
</dbReference>
<feature type="domain" description="Ig-like" evidence="11">
    <location>
        <begin position="671"/>
        <end position="757"/>
    </location>
</feature>
<keyword evidence="3 9" id="KW-0472">Membrane</keyword>
<keyword evidence="7" id="KW-0413">Isomerase</keyword>
<evidence type="ECO:0000256" key="1">
    <source>
        <dbReference type="ARBA" id="ARBA00004479"/>
    </source>
</evidence>
<dbReference type="InterPro" id="IPR003961">
    <property type="entry name" value="FN3_dom"/>
</dbReference>
<keyword evidence="9" id="KW-1133">Transmembrane helix</keyword>
<feature type="domain" description="Ig-like" evidence="11">
    <location>
        <begin position="563"/>
        <end position="664"/>
    </location>
</feature>
<dbReference type="Pfam" id="PF13927">
    <property type="entry name" value="Ig_3"/>
    <property type="match status" value="3"/>
</dbReference>
<dbReference type="PROSITE" id="PS50835">
    <property type="entry name" value="IG_LIKE"/>
    <property type="match status" value="5"/>
</dbReference>
<dbReference type="InterPro" id="IPR013783">
    <property type="entry name" value="Ig-like_fold"/>
</dbReference>